<keyword evidence="1" id="KW-0175">Coiled coil</keyword>
<evidence type="ECO:0000256" key="1">
    <source>
        <dbReference type="SAM" id="Coils"/>
    </source>
</evidence>
<keyword evidence="3" id="KW-1185">Reference proteome</keyword>
<feature type="coiled-coil region" evidence="1">
    <location>
        <begin position="205"/>
        <end position="232"/>
    </location>
</feature>
<evidence type="ECO:0000313" key="3">
    <source>
        <dbReference type="Proteomes" id="UP001634394"/>
    </source>
</evidence>
<dbReference type="Proteomes" id="UP001634394">
    <property type="component" value="Unassembled WGS sequence"/>
</dbReference>
<dbReference type="AlphaFoldDB" id="A0ABD3TWK8"/>
<protein>
    <submittedName>
        <fullName evidence="2">Uncharacterized protein</fullName>
    </submittedName>
</protein>
<accession>A0ABD3TWK8</accession>
<sequence>MIAMVKKLLEKSPLKYPLVKNMSWADPGLVQSGSDKEKGETKLHRVLRIMCEAGREVESRCDLILTQYRKLVDEVVQSDNHPLKCFSKTDDRLDEAFYSVLSKKKEYVELWNVLQKLLLLSHGQARVERGFSINKQVSVENLGRESLRAQRFIIDTLRKVGGPMEVVISNEMMTYASSARHKYHAYLNKKKEKKDEKTNQKGKKRVLALEEVEELKSKKLRLEADIASLYASSVKKAEEAELKELIVLVTESNALRRRAEEKMTVVASLFKMIEAKKKQIK</sequence>
<comment type="caution">
    <text evidence="2">The sequence shown here is derived from an EMBL/GenBank/DDBJ whole genome shotgun (WGS) entry which is preliminary data.</text>
</comment>
<gene>
    <name evidence="2" type="ORF">ACJMK2_019599</name>
</gene>
<proteinExistence type="predicted"/>
<name>A0ABD3TWK8_SINWO</name>
<dbReference type="EMBL" id="JBJQND010000017">
    <property type="protein sequence ID" value="KAL3841457.1"/>
    <property type="molecule type" value="Genomic_DNA"/>
</dbReference>
<organism evidence="2 3">
    <name type="scientific">Sinanodonta woodiana</name>
    <name type="common">Chinese pond mussel</name>
    <name type="synonym">Anodonta woodiana</name>
    <dbReference type="NCBI Taxonomy" id="1069815"/>
    <lineage>
        <taxon>Eukaryota</taxon>
        <taxon>Metazoa</taxon>
        <taxon>Spiralia</taxon>
        <taxon>Lophotrochozoa</taxon>
        <taxon>Mollusca</taxon>
        <taxon>Bivalvia</taxon>
        <taxon>Autobranchia</taxon>
        <taxon>Heteroconchia</taxon>
        <taxon>Palaeoheterodonta</taxon>
        <taxon>Unionida</taxon>
        <taxon>Unionoidea</taxon>
        <taxon>Unionidae</taxon>
        <taxon>Unioninae</taxon>
        <taxon>Sinanodonta</taxon>
    </lineage>
</organism>
<reference evidence="2 3" key="1">
    <citation type="submission" date="2024-11" db="EMBL/GenBank/DDBJ databases">
        <title>Chromosome-level genome assembly of the freshwater bivalve Anodonta woodiana.</title>
        <authorList>
            <person name="Chen X."/>
        </authorList>
    </citation>
    <scope>NUCLEOTIDE SEQUENCE [LARGE SCALE GENOMIC DNA]</scope>
    <source>
        <strain evidence="2">MN2024</strain>
        <tissue evidence="2">Gills</tissue>
    </source>
</reference>
<evidence type="ECO:0000313" key="2">
    <source>
        <dbReference type="EMBL" id="KAL3841457.1"/>
    </source>
</evidence>